<reference evidence="1" key="1">
    <citation type="submission" date="2022-08" db="EMBL/GenBank/DDBJ databases">
        <authorList>
            <person name="Gutierrez-Valencia J."/>
        </authorList>
    </citation>
    <scope>NUCLEOTIDE SEQUENCE</scope>
</reference>
<accession>A0AAV0HX75</accession>
<dbReference type="Proteomes" id="UP001154282">
    <property type="component" value="Unassembled WGS sequence"/>
</dbReference>
<keyword evidence="2" id="KW-1185">Reference proteome</keyword>
<gene>
    <name evidence="1" type="ORF">LITE_LOCUS6512</name>
</gene>
<comment type="caution">
    <text evidence="1">The sequence shown here is derived from an EMBL/GenBank/DDBJ whole genome shotgun (WGS) entry which is preliminary data.</text>
</comment>
<evidence type="ECO:0000313" key="2">
    <source>
        <dbReference type="Proteomes" id="UP001154282"/>
    </source>
</evidence>
<protein>
    <submittedName>
        <fullName evidence="1">Uncharacterized protein</fullName>
    </submittedName>
</protein>
<evidence type="ECO:0000313" key="1">
    <source>
        <dbReference type="EMBL" id="CAI0389910.1"/>
    </source>
</evidence>
<sequence length="101" mass="11627">ATFFLQDNPLPVPVVNSKRRNDLPKGGYYIRTFEGKLRSTKLEEDQLKPQNDVIVHYPLHSLIHSDHTLHSTKPWILGSLYSGTVYIWTYQTQGRSGELCN</sequence>
<proteinExistence type="predicted"/>
<dbReference type="EMBL" id="CAMGYJ010000003">
    <property type="protein sequence ID" value="CAI0389910.1"/>
    <property type="molecule type" value="Genomic_DNA"/>
</dbReference>
<dbReference type="AlphaFoldDB" id="A0AAV0HX75"/>
<organism evidence="1 2">
    <name type="scientific">Linum tenue</name>
    <dbReference type="NCBI Taxonomy" id="586396"/>
    <lineage>
        <taxon>Eukaryota</taxon>
        <taxon>Viridiplantae</taxon>
        <taxon>Streptophyta</taxon>
        <taxon>Embryophyta</taxon>
        <taxon>Tracheophyta</taxon>
        <taxon>Spermatophyta</taxon>
        <taxon>Magnoliopsida</taxon>
        <taxon>eudicotyledons</taxon>
        <taxon>Gunneridae</taxon>
        <taxon>Pentapetalae</taxon>
        <taxon>rosids</taxon>
        <taxon>fabids</taxon>
        <taxon>Malpighiales</taxon>
        <taxon>Linaceae</taxon>
        <taxon>Linum</taxon>
    </lineage>
</organism>
<name>A0AAV0HX75_9ROSI</name>
<feature type="non-terminal residue" evidence="1">
    <location>
        <position position="1"/>
    </location>
</feature>